<feature type="transmembrane region" description="Helical" evidence="15">
    <location>
        <begin position="140"/>
        <end position="160"/>
    </location>
</feature>
<evidence type="ECO:0000256" key="1">
    <source>
        <dbReference type="ARBA" id="ARBA00001787"/>
    </source>
</evidence>
<dbReference type="AlphaFoldDB" id="A0A8K0EVJ8"/>
<dbReference type="GO" id="GO:0051119">
    <property type="term" value="F:sugar transmembrane transporter activity"/>
    <property type="evidence" value="ECO:0007669"/>
    <property type="project" value="InterPro"/>
</dbReference>
<evidence type="ECO:0000256" key="14">
    <source>
        <dbReference type="SAM" id="MobiDB-lite"/>
    </source>
</evidence>
<evidence type="ECO:0000256" key="2">
    <source>
        <dbReference type="ARBA" id="ARBA00004651"/>
    </source>
</evidence>
<comment type="catalytic activity">
    <reaction evidence="1">
        <text>L-dehydroascorbate(out) = L-dehydroascorbate(in)</text>
        <dbReference type="Rhea" id="RHEA:60380"/>
        <dbReference type="ChEBI" id="CHEBI:58539"/>
    </reaction>
</comment>
<protein>
    <recommendedName>
        <fullName evidence="10">Solute carrier family 2, facilitated glucose transporter member 8</fullName>
    </recommendedName>
    <alternativeName>
        <fullName evidence="11">Glucose transporter type 8</fullName>
    </alternativeName>
    <alternativeName>
        <fullName evidence="12">Glucose transporter type X1</fullName>
    </alternativeName>
</protein>
<evidence type="ECO:0000256" key="8">
    <source>
        <dbReference type="ARBA" id="ARBA00052140"/>
    </source>
</evidence>
<dbReference type="NCBIfam" id="TIGR00879">
    <property type="entry name" value="SP"/>
    <property type="match status" value="1"/>
</dbReference>
<sequence length="539" mass="58744">MRSFARRLRFALRLFLPKTCSLRACACADYNNMATIQTSEGMDPDRDRDTAPILGGDGGHRRREQVRNQFLATFVSTLGPLAFGMVLGYSSPALPDLKKETGAVHMDSYHGSWFGSLSAIGAMFGGPLGGWCIEALGRKTSLMTAVLPFTGGWLILAYAQNLAMLYVGRLLTGIAAGMTSLTVPVYVAEISSPRLRGLLGASFQLMVTIGILLVYVFGNFLHWRWLAVVCLIPAVILIIAMAFMPETPRWLLAKGRRPAAVTSLLWLRGPDVDVEDECADIESNLQQQETMSWREFTQPSLLKPFAIGMALMFFQQFSGINAVIFYSVSILEDAGIDGHTGAIIVGAVQVVATFVSCLLMDKMGRRVLLIVAGTGMAITSITFGLYFQLEQNNSHNSTLTAPTATPAPAPDLSWLSLTSMIVYIIAFSLGWGPIPWLMMSEIFPSRARGTASGIATLFNWFGAFIVTKEFDDMVAAFTEQGAFWFFAGICALGVVFVCLIVPETKNVSLEEIEAYFEGKGNPRKAMQTSPFSSPPGEET</sequence>
<keyword evidence="6 15" id="KW-0472">Membrane</keyword>
<dbReference type="PRINTS" id="PR00171">
    <property type="entry name" value="SUGRTRNSPORT"/>
</dbReference>
<feature type="transmembrane region" description="Helical" evidence="15">
    <location>
        <begin position="111"/>
        <end position="133"/>
    </location>
</feature>
<feature type="transmembrane region" description="Helical" evidence="15">
    <location>
        <begin position="367"/>
        <end position="389"/>
    </location>
</feature>
<feature type="transmembrane region" description="Helical" evidence="15">
    <location>
        <begin position="198"/>
        <end position="217"/>
    </location>
</feature>
<comment type="subcellular location">
    <subcellularLocation>
        <location evidence="2">Cell membrane</location>
        <topology evidence="2">Multi-pass membrane protein</topology>
    </subcellularLocation>
</comment>
<dbReference type="SUPFAM" id="SSF103473">
    <property type="entry name" value="MFS general substrate transporter"/>
    <property type="match status" value="1"/>
</dbReference>
<reference evidence="18" key="1">
    <citation type="submission" date="2022-01" db="EMBL/GenBank/DDBJ databases">
        <authorList>
            <person name="Braso-Vives M."/>
        </authorList>
    </citation>
    <scope>NUCLEOTIDE SEQUENCE</scope>
</reference>
<dbReference type="PROSITE" id="PS50850">
    <property type="entry name" value="MFS"/>
    <property type="match status" value="1"/>
</dbReference>
<dbReference type="InterPro" id="IPR020846">
    <property type="entry name" value="MFS_dom"/>
</dbReference>
<evidence type="ECO:0000256" key="4">
    <source>
        <dbReference type="ARBA" id="ARBA00022692"/>
    </source>
</evidence>
<dbReference type="PANTHER" id="PTHR48021">
    <property type="match status" value="1"/>
</dbReference>
<evidence type="ECO:0000256" key="11">
    <source>
        <dbReference type="ARBA" id="ARBA00077395"/>
    </source>
</evidence>
<feature type="transmembrane region" description="Helical" evidence="15">
    <location>
        <begin position="340"/>
        <end position="360"/>
    </location>
</feature>
<accession>A0A8K0EVJ8</accession>
<feature type="transmembrane region" description="Helical" evidence="15">
    <location>
        <begin position="223"/>
        <end position="244"/>
    </location>
</feature>
<dbReference type="InterPro" id="IPR036259">
    <property type="entry name" value="MFS_trans_sf"/>
</dbReference>
<keyword evidence="5 15" id="KW-1133">Transmembrane helix</keyword>
<dbReference type="Gene3D" id="1.20.1250.20">
    <property type="entry name" value="MFS general substrate transporter like domains"/>
    <property type="match status" value="1"/>
</dbReference>
<evidence type="ECO:0000259" key="17">
    <source>
        <dbReference type="PROSITE" id="PS50850"/>
    </source>
</evidence>
<dbReference type="PANTHER" id="PTHR48021:SF1">
    <property type="entry name" value="GH07001P-RELATED"/>
    <property type="match status" value="1"/>
</dbReference>
<comment type="catalytic activity">
    <reaction evidence="8">
        <text>alpha,alpha-trehalose(in) = alpha,alpha-trehalose(out)</text>
        <dbReference type="Rhea" id="RHEA:17629"/>
        <dbReference type="ChEBI" id="CHEBI:16551"/>
    </reaction>
</comment>
<dbReference type="InterPro" id="IPR005829">
    <property type="entry name" value="Sugar_transporter_CS"/>
</dbReference>
<evidence type="ECO:0000256" key="10">
    <source>
        <dbReference type="ARBA" id="ARBA00067382"/>
    </source>
</evidence>
<keyword evidence="3" id="KW-1003">Cell membrane</keyword>
<feature type="signal peptide" evidence="16">
    <location>
        <begin position="1"/>
        <end position="21"/>
    </location>
</feature>
<dbReference type="GO" id="GO:0005886">
    <property type="term" value="C:plasma membrane"/>
    <property type="evidence" value="ECO:0007669"/>
    <property type="project" value="UniProtKB-SubCell"/>
</dbReference>
<feature type="domain" description="Major facilitator superfamily (MFS) profile" evidence="17">
    <location>
        <begin position="72"/>
        <end position="505"/>
    </location>
</feature>
<dbReference type="PROSITE" id="PS00216">
    <property type="entry name" value="SUGAR_TRANSPORT_1"/>
    <property type="match status" value="1"/>
</dbReference>
<dbReference type="InterPro" id="IPR005828">
    <property type="entry name" value="MFS_sugar_transport-like"/>
</dbReference>
<keyword evidence="16" id="KW-0732">Signal</keyword>
<feature type="chain" id="PRO_5035466053" description="Solute carrier family 2, facilitated glucose transporter member 8" evidence="16">
    <location>
        <begin position="22"/>
        <end position="539"/>
    </location>
</feature>
<feature type="transmembrane region" description="Helical" evidence="15">
    <location>
        <begin position="414"/>
        <end position="437"/>
    </location>
</feature>
<evidence type="ECO:0000256" key="12">
    <source>
        <dbReference type="ARBA" id="ARBA00080242"/>
    </source>
</evidence>
<keyword evidence="4 15" id="KW-0812">Transmembrane</keyword>
<feature type="transmembrane region" description="Helical" evidence="15">
    <location>
        <begin position="301"/>
        <end position="328"/>
    </location>
</feature>
<dbReference type="InterPro" id="IPR044775">
    <property type="entry name" value="MFS_ERD6/Tret1-like"/>
</dbReference>
<dbReference type="Pfam" id="PF00083">
    <property type="entry name" value="Sugar_tr"/>
    <property type="match status" value="1"/>
</dbReference>
<dbReference type="OrthoDB" id="6612291at2759"/>
<keyword evidence="7" id="KW-0325">Glycoprotein</keyword>
<dbReference type="CDD" id="cd17358">
    <property type="entry name" value="MFS_GLUT6_8_Class3_like"/>
    <property type="match status" value="1"/>
</dbReference>
<comment type="function">
    <text evidence="9">Insulin-regulated facilitative hexose transporter that mediates the transport of glucose and fructose. Facilitates hepatic influx of dietary trehalose, which in turn inhibits glucose and fructose influx triggering a starvation signal and hepatic autophagy through activation of AMPK and ULK1. Also able to mediate the transport of dehydroascorbate.</text>
</comment>
<organism evidence="18 19">
    <name type="scientific">Branchiostoma lanceolatum</name>
    <name type="common">Common lancelet</name>
    <name type="synonym">Amphioxus lanceolatum</name>
    <dbReference type="NCBI Taxonomy" id="7740"/>
    <lineage>
        <taxon>Eukaryota</taxon>
        <taxon>Metazoa</taxon>
        <taxon>Chordata</taxon>
        <taxon>Cephalochordata</taxon>
        <taxon>Leptocardii</taxon>
        <taxon>Amphioxiformes</taxon>
        <taxon>Branchiostomatidae</taxon>
        <taxon>Branchiostoma</taxon>
    </lineage>
</organism>
<dbReference type="Proteomes" id="UP000838412">
    <property type="component" value="Chromosome 6"/>
</dbReference>
<dbReference type="GO" id="GO:0033300">
    <property type="term" value="F:dehydroascorbic acid transmembrane transporter activity"/>
    <property type="evidence" value="ECO:0007669"/>
    <property type="project" value="UniProtKB-ARBA"/>
</dbReference>
<keyword evidence="19" id="KW-1185">Reference proteome</keyword>
<feature type="transmembrane region" description="Helical" evidence="15">
    <location>
        <begin position="449"/>
        <end position="467"/>
    </location>
</feature>
<evidence type="ECO:0000256" key="15">
    <source>
        <dbReference type="SAM" id="Phobius"/>
    </source>
</evidence>
<evidence type="ECO:0000256" key="9">
    <source>
        <dbReference type="ARBA" id="ARBA00059062"/>
    </source>
</evidence>
<feature type="transmembrane region" description="Helical" evidence="15">
    <location>
        <begin position="166"/>
        <end position="186"/>
    </location>
</feature>
<evidence type="ECO:0000256" key="16">
    <source>
        <dbReference type="SAM" id="SignalP"/>
    </source>
</evidence>
<feature type="transmembrane region" description="Helical" evidence="15">
    <location>
        <begin position="70"/>
        <end position="91"/>
    </location>
</feature>
<evidence type="ECO:0000256" key="7">
    <source>
        <dbReference type="ARBA" id="ARBA00023180"/>
    </source>
</evidence>
<dbReference type="PROSITE" id="PS00217">
    <property type="entry name" value="SUGAR_TRANSPORT_2"/>
    <property type="match status" value="1"/>
</dbReference>
<evidence type="ECO:0000313" key="18">
    <source>
        <dbReference type="EMBL" id="CAH1267647.1"/>
    </source>
</evidence>
<evidence type="ECO:0000256" key="13">
    <source>
        <dbReference type="RuleBase" id="RU003346"/>
    </source>
</evidence>
<dbReference type="InterPro" id="IPR050549">
    <property type="entry name" value="MFS_Trehalose_Transporter"/>
</dbReference>
<feature type="transmembrane region" description="Helical" evidence="15">
    <location>
        <begin position="482"/>
        <end position="501"/>
    </location>
</feature>
<name>A0A8K0EVJ8_BRALA</name>
<evidence type="ECO:0000256" key="5">
    <source>
        <dbReference type="ARBA" id="ARBA00022989"/>
    </source>
</evidence>
<evidence type="ECO:0000256" key="6">
    <source>
        <dbReference type="ARBA" id="ARBA00023136"/>
    </source>
</evidence>
<feature type="region of interest" description="Disordered" evidence="14">
    <location>
        <begin position="38"/>
        <end position="60"/>
    </location>
</feature>
<comment type="similarity">
    <text evidence="13">Belongs to the major facilitator superfamily. Sugar transporter (TC 2.A.1.1) family.</text>
</comment>
<dbReference type="FunFam" id="1.20.1250.20:FF:000055">
    <property type="entry name" value="Facilitated trehalose transporter Tret1-2 homolog"/>
    <property type="match status" value="1"/>
</dbReference>
<proteinExistence type="inferred from homology"/>
<dbReference type="EMBL" id="OV696691">
    <property type="protein sequence ID" value="CAH1267647.1"/>
    <property type="molecule type" value="Genomic_DNA"/>
</dbReference>
<keyword evidence="13" id="KW-0813">Transport</keyword>
<evidence type="ECO:0000256" key="3">
    <source>
        <dbReference type="ARBA" id="ARBA00022475"/>
    </source>
</evidence>
<evidence type="ECO:0000313" key="19">
    <source>
        <dbReference type="Proteomes" id="UP000838412"/>
    </source>
</evidence>
<dbReference type="InterPro" id="IPR003663">
    <property type="entry name" value="Sugar/inositol_transpt"/>
</dbReference>
<gene>
    <name evidence="18" type="primary">SLC2A6</name>
    <name evidence="18" type="ORF">BLAG_LOCUS20913</name>
</gene>